<feature type="non-terminal residue" evidence="2">
    <location>
        <position position="45"/>
    </location>
</feature>
<reference evidence="2 3" key="1">
    <citation type="submission" date="2024-06" db="EMBL/GenBank/DDBJ databases">
        <title>The Natural Products Discovery Center: Release of the First 8490 Sequenced Strains for Exploring Actinobacteria Biosynthetic Diversity.</title>
        <authorList>
            <person name="Kalkreuter E."/>
            <person name="Kautsar S.A."/>
            <person name="Yang D."/>
            <person name="Bader C.D."/>
            <person name="Teijaro C.N."/>
            <person name="Fluegel L."/>
            <person name="Davis C.M."/>
            <person name="Simpson J.R."/>
            <person name="Lauterbach L."/>
            <person name="Steele A.D."/>
            <person name="Gui C."/>
            <person name="Meng S."/>
            <person name="Li G."/>
            <person name="Viehrig K."/>
            <person name="Ye F."/>
            <person name="Su P."/>
            <person name="Kiefer A.F."/>
            <person name="Nichols A."/>
            <person name="Cepeda A.J."/>
            <person name="Yan W."/>
            <person name="Fan B."/>
            <person name="Jiang Y."/>
            <person name="Adhikari A."/>
            <person name="Zheng C.-J."/>
            <person name="Schuster L."/>
            <person name="Cowan T.M."/>
            <person name="Smanski M.J."/>
            <person name="Chevrette M.G."/>
            <person name="De Carvalho L.P.S."/>
            <person name="Shen B."/>
        </authorList>
    </citation>
    <scope>NUCLEOTIDE SEQUENCE [LARGE SCALE GENOMIC DNA]</scope>
    <source>
        <strain evidence="2 3">NPDC046851</strain>
    </source>
</reference>
<organism evidence="2 3">
    <name type="scientific">Streptomyces neyagawaensis</name>
    <dbReference type="NCBI Taxonomy" id="42238"/>
    <lineage>
        <taxon>Bacteria</taxon>
        <taxon>Bacillati</taxon>
        <taxon>Actinomycetota</taxon>
        <taxon>Actinomycetes</taxon>
        <taxon>Kitasatosporales</taxon>
        <taxon>Streptomycetaceae</taxon>
        <taxon>Streptomyces</taxon>
    </lineage>
</organism>
<evidence type="ECO:0000259" key="1">
    <source>
        <dbReference type="Pfam" id="PF02826"/>
    </source>
</evidence>
<dbReference type="RefSeq" id="WP_359703658.1">
    <property type="nucleotide sequence ID" value="NZ_JBEYXT010000559.1"/>
</dbReference>
<dbReference type="Proteomes" id="UP001551189">
    <property type="component" value="Unassembled WGS sequence"/>
</dbReference>
<feature type="domain" description="D-isomer specific 2-hydroxyacid dehydrogenase NAD-binding" evidence="1">
    <location>
        <begin position="3"/>
        <end position="39"/>
    </location>
</feature>
<proteinExistence type="predicted"/>
<evidence type="ECO:0000313" key="2">
    <source>
        <dbReference type="EMBL" id="MEU6807364.1"/>
    </source>
</evidence>
<dbReference type="SUPFAM" id="SSF51735">
    <property type="entry name" value="NAD(P)-binding Rossmann-fold domains"/>
    <property type="match status" value="1"/>
</dbReference>
<protein>
    <submittedName>
        <fullName evidence="2">NAD(P)-dependent oxidoreductase</fullName>
    </submittedName>
</protein>
<dbReference type="EMBL" id="JBEYXT010000559">
    <property type="protein sequence ID" value="MEU6807364.1"/>
    <property type="molecule type" value="Genomic_DNA"/>
</dbReference>
<comment type="caution">
    <text evidence="2">The sequence shown here is derived from an EMBL/GenBank/DDBJ whole genome shotgun (WGS) entry which is preliminary data.</text>
</comment>
<evidence type="ECO:0000313" key="3">
    <source>
        <dbReference type="Proteomes" id="UP001551189"/>
    </source>
</evidence>
<dbReference type="InterPro" id="IPR006140">
    <property type="entry name" value="D-isomer_DH_NAD-bd"/>
</dbReference>
<gene>
    <name evidence="2" type="ORF">ABZ931_41455</name>
</gene>
<dbReference type="Pfam" id="PF02826">
    <property type="entry name" value="2-Hacid_dh_C"/>
    <property type="match status" value="1"/>
</dbReference>
<dbReference type="InterPro" id="IPR036291">
    <property type="entry name" value="NAD(P)-bd_dom_sf"/>
</dbReference>
<sequence>MSAARKRVAVVGVGTMGSQAAWRLAARGAEVVGYDRYAPGHDRSA</sequence>
<keyword evidence="3" id="KW-1185">Reference proteome</keyword>
<accession>A0ABV3BEH6</accession>
<name>A0ABV3BEH6_9ACTN</name>
<dbReference type="Gene3D" id="3.50.50.60">
    <property type="entry name" value="FAD/NAD(P)-binding domain"/>
    <property type="match status" value="1"/>
</dbReference>
<dbReference type="InterPro" id="IPR036188">
    <property type="entry name" value="FAD/NAD-bd_sf"/>
</dbReference>